<dbReference type="InterPro" id="IPR036291">
    <property type="entry name" value="NAD(P)-bd_dom_sf"/>
</dbReference>
<sequence length="333" mass="34373">MTDIAIIGAGFIGGVHARLIDAIDEARVSAVVDNDLDRAQGLAGPRGATAALSLDALAATGALPDIVSICTVSAGHADLAIRALELGCHVIVEKPVDITLEAADRLSVAAQKADRVLSVVSQRRFLPTSVALRRAIDSGRLGRLTGGTAESPFFRAQSYYDSGDWRGTVDVDGGGALMNQGVHALDLLLWLLGTPVGVSAATACVAHERIEVEDVAGAVFRFDGGAVGTLFASTAAFPESGVRLSVFGTKGSATIAEGRLTIRYADGDEGVEDAAPEGWTSIDWAHRAQYLDVLDAVATGRPPAIGFADGRRALAAVLGVYESARTGRAVALS</sequence>
<dbReference type="Gene3D" id="3.40.50.720">
    <property type="entry name" value="NAD(P)-binding Rossmann-like Domain"/>
    <property type="match status" value="1"/>
</dbReference>
<evidence type="ECO:0000313" key="5">
    <source>
        <dbReference type="Proteomes" id="UP001165068"/>
    </source>
</evidence>
<evidence type="ECO:0000259" key="2">
    <source>
        <dbReference type="Pfam" id="PF01408"/>
    </source>
</evidence>
<evidence type="ECO:0000313" key="4">
    <source>
        <dbReference type="EMBL" id="GLC84096.1"/>
    </source>
</evidence>
<organism evidence="4 5">
    <name type="scientific">Microbacterium arabinogalactanolyticum</name>
    <dbReference type="NCBI Taxonomy" id="69365"/>
    <lineage>
        <taxon>Bacteria</taxon>
        <taxon>Bacillati</taxon>
        <taxon>Actinomycetota</taxon>
        <taxon>Actinomycetes</taxon>
        <taxon>Micrococcales</taxon>
        <taxon>Microbacteriaceae</taxon>
        <taxon>Microbacterium</taxon>
    </lineage>
</organism>
<comment type="caution">
    <text evidence="4">The sequence shown here is derived from an EMBL/GenBank/DDBJ whole genome shotgun (WGS) entry which is preliminary data.</text>
</comment>
<gene>
    <name evidence="4" type="ORF">MIAR_06840</name>
</gene>
<protein>
    <submittedName>
        <fullName evidence="4">Oxidoreductase</fullName>
    </submittedName>
</protein>
<dbReference type="PANTHER" id="PTHR43249:SF1">
    <property type="entry name" value="D-GLUCOSIDE 3-DEHYDROGENASE"/>
    <property type="match status" value="1"/>
</dbReference>
<feature type="domain" description="GFO/IDH/MocA-like oxidoreductase" evidence="3">
    <location>
        <begin position="131"/>
        <end position="253"/>
    </location>
</feature>
<dbReference type="RefSeq" id="WP_285631346.1">
    <property type="nucleotide sequence ID" value="NZ_BAAAUK010000003.1"/>
</dbReference>
<keyword evidence="1" id="KW-0520">NAD</keyword>
<dbReference type="InterPro" id="IPR052515">
    <property type="entry name" value="Gfo/Idh/MocA_Oxidoreductase"/>
</dbReference>
<keyword evidence="5" id="KW-1185">Reference proteome</keyword>
<proteinExistence type="predicted"/>
<dbReference type="Gene3D" id="3.30.360.10">
    <property type="entry name" value="Dihydrodipicolinate Reductase, domain 2"/>
    <property type="match status" value="1"/>
</dbReference>
<dbReference type="EMBL" id="BRZC01000003">
    <property type="protein sequence ID" value="GLC84096.1"/>
    <property type="molecule type" value="Genomic_DNA"/>
</dbReference>
<feature type="domain" description="Gfo/Idh/MocA-like oxidoreductase N-terminal" evidence="2">
    <location>
        <begin position="4"/>
        <end position="119"/>
    </location>
</feature>
<reference evidence="4" key="1">
    <citation type="submission" date="2022-08" db="EMBL/GenBank/DDBJ databases">
        <title>Draft genome sequence of Microbacterium arabinogalactanolyticum JCM 9171.</title>
        <authorList>
            <person name="Fujita K."/>
            <person name="Ishiwata A."/>
            <person name="Fushinobu S."/>
        </authorList>
    </citation>
    <scope>NUCLEOTIDE SEQUENCE</scope>
    <source>
        <strain evidence="4">JCM 9171</strain>
    </source>
</reference>
<evidence type="ECO:0000259" key="3">
    <source>
        <dbReference type="Pfam" id="PF22725"/>
    </source>
</evidence>
<dbReference type="InterPro" id="IPR055170">
    <property type="entry name" value="GFO_IDH_MocA-like_dom"/>
</dbReference>
<dbReference type="Pfam" id="PF22725">
    <property type="entry name" value="GFO_IDH_MocA_C3"/>
    <property type="match status" value="1"/>
</dbReference>
<dbReference type="SUPFAM" id="SSF55347">
    <property type="entry name" value="Glyceraldehyde-3-phosphate dehydrogenase-like, C-terminal domain"/>
    <property type="match status" value="1"/>
</dbReference>
<name>A0ABQ5NE68_9MICO</name>
<dbReference type="InterPro" id="IPR000683">
    <property type="entry name" value="Gfo/Idh/MocA-like_OxRdtase_N"/>
</dbReference>
<evidence type="ECO:0000256" key="1">
    <source>
        <dbReference type="ARBA" id="ARBA00023027"/>
    </source>
</evidence>
<dbReference type="Pfam" id="PF01408">
    <property type="entry name" value="GFO_IDH_MocA"/>
    <property type="match status" value="1"/>
</dbReference>
<dbReference type="PANTHER" id="PTHR43249">
    <property type="entry name" value="UDP-N-ACETYL-2-AMINO-2-DEOXY-D-GLUCURONATE OXIDASE"/>
    <property type="match status" value="1"/>
</dbReference>
<dbReference type="Proteomes" id="UP001165068">
    <property type="component" value="Unassembled WGS sequence"/>
</dbReference>
<accession>A0ABQ5NE68</accession>
<dbReference type="SUPFAM" id="SSF51735">
    <property type="entry name" value="NAD(P)-binding Rossmann-fold domains"/>
    <property type="match status" value="1"/>
</dbReference>